<evidence type="ECO:0000256" key="5">
    <source>
        <dbReference type="ARBA" id="ARBA00023242"/>
    </source>
</evidence>
<evidence type="ECO:0000313" key="8">
    <source>
        <dbReference type="Proteomes" id="UP000050795"/>
    </source>
</evidence>
<dbReference type="Pfam" id="PF02301">
    <property type="entry name" value="HORMA"/>
    <property type="match status" value="1"/>
</dbReference>
<evidence type="ECO:0000256" key="3">
    <source>
        <dbReference type="ARBA" id="ARBA00022618"/>
    </source>
</evidence>
<evidence type="ECO:0000313" key="9">
    <source>
        <dbReference type="WBParaSite" id="TREG1_15510.1"/>
    </source>
</evidence>
<evidence type="ECO:0000256" key="1">
    <source>
        <dbReference type="ARBA" id="ARBA00004123"/>
    </source>
</evidence>
<keyword evidence="3" id="KW-0132">Cell division</keyword>
<evidence type="ECO:0000256" key="6">
    <source>
        <dbReference type="ARBA" id="ARBA00023306"/>
    </source>
</evidence>
<dbReference type="PANTHER" id="PTHR11842">
    <property type="entry name" value="MITOTIC SPINDLE ASSEMBLY CHECKPOINT PROTEIN MAD2"/>
    <property type="match status" value="1"/>
</dbReference>
<dbReference type="GO" id="GO:0005737">
    <property type="term" value="C:cytoplasm"/>
    <property type="evidence" value="ECO:0007669"/>
    <property type="project" value="TreeGrafter"/>
</dbReference>
<dbReference type="InterPro" id="IPR036570">
    <property type="entry name" value="HORMA_dom_sf"/>
</dbReference>
<dbReference type="InterPro" id="IPR003511">
    <property type="entry name" value="HORMA_dom"/>
</dbReference>
<dbReference type="GO" id="GO:0000776">
    <property type="term" value="C:kinetochore"/>
    <property type="evidence" value="ECO:0007669"/>
    <property type="project" value="TreeGrafter"/>
</dbReference>
<dbReference type="InterPro" id="IPR045091">
    <property type="entry name" value="Mad2-like"/>
</dbReference>
<name>A0AA85JGH0_TRIRE</name>
<dbReference type="WBParaSite" id="TREG1_15510.1">
    <property type="protein sequence ID" value="TREG1_15510.1"/>
    <property type="gene ID" value="TREG1_15510"/>
</dbReference>
<dbReference type="SUPFAM" id="SSF56019">
    <property type="entry name" value="The spindle assembly checkpoint protein mad2"/>
    <property type="match status" value="1"/>
</dbReference>
<dbReference type="PANTHER" id="PTHR11842:SF11">
    <property type="entry name" value="MITOTIC SPINDLE ASSEMBLY CHECKPOINT PROTEIN MAD2A"/>
    <property type="match status" value="1"/>
</dbReference>
<dbReference type="GO" id="GO:0005654">
    <property type="term" value="C:nucleoplasm"/>
    <property type="evidence" value="ECO:0007669"/>
    <property type="project" value="TreeGrafter"/>
</dbReference>
<dbReference type="AlphaFoldDB" id="A0AA85JGH0"/>
<reference evidence="8" key="1">
    <citation type="submission" date="2022-06" db="EMBL/GenBank/DDBJ databases">
        <authorList>
            <person name="Berger JAMES D."/>
            <person name="Berger JAMES D."/>
        </authorList>
    </citation>
    <scope>NUCLEOTIDE SEQUENCE [LARGE SCALE GENOMIC DNA]</scope>
</reference>
<feature type="domain" description="HORMA" evidence="7">
    <location>
        <begin position="13"/>
        <end position="195"/>
    </location>
</feature>
<protein>
    <recommendedName>
        <fullName evidence="7">HORMA domain-containing protein</fullName>
    </recommendedName>
</protein>
<proteinExistence type="inferred from homology"/>
<comment type="similarity">
    <text evidence="2">Belongs to the MAD2 family.</text>
</comment>
<accession>A0AA85JGH0</accession>
<keyword evidence="5" id="KW-0539">Nucleus</keyword>
<sequence>MMSNVTANSITLKGSANLLADYFFYALNSILYQRGIYPEASFKQNTKYDITVLTTTDETLLSYMHVVLGQVRTWLSDGRVYRLALLIKEVKTEEVLERWQFNLTTEDTDSSSPNGSKPLANIQREIQNVIRQIVASNTFLPVIDTICTMELLVYADKDADIPLQWEETGPQFIPDSEEIKLRSISTTLHRWNMGFINEVSVAVALFFMGRSRWSHAYTTFFTGANTSYASLRIPALLNYLG</sequence>
<dbReference type="Proteomes" id="UP000050795">
    <property type="component" value="Unassembled WGS sequence"/>
</dbReference>
<evidence type="ECO:0000256" key="4">
    <source>
        <dbReference type="ARBA" id="ARBA00022776"/>
    </source>
</evidence>
<comment type="subcellular location">
    <subcellularLocation>
        <location evidence="1">Nucleus</location>
    </subcellularLocation>
</comment>
<dbReference type="GO" id="GO:0051301">
    <property type="term" value="P:cell division"/>
    <property type="evidence" value="ECO:0007669"/>
    <property type="project" value="UniProtKB-KW"/>
</dbReference>
<reference evidence="9" key="2">
    <citation type="submission" date="2023-11" db="UniProtKB">
        <authorList>
            <consortium name="WormBaseParasite"/>
        </authorList>
    </citation>
    <scope>IDENTIFICATION</scope>
</reference>
<dbReference type="Gene3D" id="3.30.900.10">
    <property type="entry name" value="HORMA domain"/>
    <property type="match status" value="1"/>
</dbReference>
<keyword evidence="6" id="KW-0131">Cell cycle</keyword>
<keyword evidence="8" id="KW-1185">Reference proteome</keyword>
<evidence type="ECO:0000256" key="2">
    <source>
        <dbReference type="ARBA" id="ARBA00010348"/>
    </source>
</evidence>
<dbReference type="PROSITE" id="PS50815">
    <property type="entry name" value="HORMA"/>
    <property type="match status" value="1"/>
</dbReference>
<organism evidence="8 9">
    <name type="scientific">Trichobilharzia regenti</name>
    <name type="common">Nasal bird schistosome</name>
    <dbReference type="NCBI Taxonomy" id="157069"/>
    <lineage>
        <taxon>Eukaryota</taxon>
        <taxon>Metazoa</taxon>
        <taxon>Spiralia</taxon>
        <taxon>Lophotrochozoa</taxon>
        <taxon>Platyhelminthes</taxon>
        <taxon>Trematoda</taxon>
        <taxon>Digenea</taxon>
        <taxon>Strigeidida</taxon>
        <taxon>Schistosomatoidea</taxon>
        <taxon>Schistosomatidae</taxon>
        <taxon>Trichobilharzia</taxon>
    </lineage>
</organism>
<evidence type="ECO:0000259" key="7">
    <source>
        <dbReference type="PROSITE" id="PS50815"/>
    </source>
</evidence>
<keyword evidence="4" id="KW-0498">Mitosis</keyword>
<dbReference type="GO" id="GO:0007094">
    <property type="term" value="P:mitotic spindle assembly checkpoint signaling"/>
    <property type="evidence" value="ECO:0007669"/>
    <property type="project" value="TreeGrafter"/>
</dbReference>